<dbReference type="OrthoDB" id="6072202at2759"/>
<feature type="transmembrane region" description="Helical" evidence="5">
    <location>
        <begin position="481"/>
        <end position="508"/>
    </location>
</feature>
<keyword evidence="2 4" id="KW-0328">Glycosyltransferase</keyword>
<evidence type="ECO:0000256" key="4">
    <source>
        <dbReference type="RuleBase" id="RU003718"/>
    </source>
</evidence>
<protein>
    <recommendedName>
        <fullName evidence="5">UDP-glucuronosyltransferase</fullName>
        <ecNumber evidence="5">2.4.1.17</ecNumber>
    </recommendedName>
</protein>
<name>A0A2C9K4B6_BIOGL</name>
<dbReference type="AlphaFoldDB" id="A0A2C9K4B6"/>
<dbReference type="PANTHER" id="PTHR48043">
    <property type="entry name" value="EG:EG0003.4 PROTEIN-RELATED"/>
    <property type="match status" value="1"/>
</dbReference>
<evidence type="ECO:0000313" key="7">
    <source>
        <dbReference type="Proteomes" id="UP000076420"/>
    </source>
</evidence>
<dbReference type="KEGG" id="bgt:106050670"/>
<keyword evidence="5" id="KW-1133">Transmembrane helix</keyword>
<evidence type="ECO:0000256" key="3">
    <source>
        <dbReference type="ARBA" id="ARBA00022679"/>
    </source>
</evidence>
<evidence type="ECO:0000313" key="6">
    <source>
        <dbReference type="EnsemblMetazoa" id="BGLB012939-PD"/>
    </source>
</evidence>
<evidence type="ECO:0000256" key="1">
    <source>
        <dbReference type="ARBA" id="ARBA00009995"/>
    </source>
</evidence>
<dbReference type="STRING" id="6526.A0A2C9K4B6"/>
<dbReference type="InterPro" id="IPR002213">
    <property type="entry name" value="UDP_glucos_trans"/>
</dbReference>
<evidence type="ECO:0000256" key="2">
    <source>
        <dbReference type="ARBA" id="ARBA00022676"/>
    </source>
</evidence>
<proteinExistence type="inferred from homology"/>
<dbReference type="GO" id="GO:0015020">
    <property type="term" value="F:glucuronosyltransferase activity"/>
    <property type="evidence" value="ECO:0007669"/>
    <property type="project" value="UniProtKB-EC"/>
</dbReference>
<dbReference type="RefSeq" id="XP_013061148.2">
    <property type="nucleotide sequence ID" value="XM_013205694.2"/>
</dbReference>
<dbReference type="InterPro" id="IPR035595">
    <property type="entry name" value="UDP_glycos_trans_CS"/>
</dbReference>
<comment type="similarity">
    <text evidence="1 4">Belongs to the UDP-glycosyltransferase family.</text>
</comment>
<dbReference type="FunFam" id="3.40.50.2000:FF:000021">
    <property type="entry name" value="UDP-glucuronosyltransferase"/>
    <property type="match status" value="1"/>
</dbReference>
<dbReference type="EC" id="2.4.1.17" evidence="5"/>
<comment type="subcellular location">
    <subcellularLocation>
        <location evidence="5">Membrane</location>
        <topology evidence="5">Single-pass membrane protein</topology>
    </subcellularLocation>
</comment>
<keyword evidence="3 4" id="KW-0808">Transferase</keyword>
<dbReference type="PANTHER" id="PTHR48043:SF145">
    <property type="entry name" value="FI06409P-RELATED"/>
    <property type="match status" value="1"/>
</dbReference>
<dbReference type="VEuPathDB" id="VectorBase:BGLAX_050142"/>
<sequence length="523" mass="58421">MSVEDFCMNISMSNKMFYPALLAVLVVSPYLCGAKHVVMMPAPTKSYLIYHAKVGHALTELGHTVSICVPDYLANKGFVPNKAISIIKYGKQLGDIEAYIFNKTNIIAGFWAGEVPGIGNLGILINTFKEVVNQILSEEAFITSIRDLKPDFLILESFVFTRNLIVLPYKLDIPFGLIGPSQDSLLNRVPFNSASETFFFENGSDRKTFLERVKAVVASAILMAYDPFTDADIVTRYAPDKPYTTIREIALKAEISIAETDHILDYPQSTLPNTKRVGGFSVSDAKPLPQDIKSFVERSSRGVAVVSFGGGDIKVPDHIKSKMATAFQKLDLNIVWKTNGGSEKEDNILALNWIPQNDLLGHPKTKVFISHCGTNGQYEALYHGVPILCLPIFGDQFYNANRIYVKGFGLHADIRDITAEKLTQLIQQVADDSKYRTNTQKASQIFKELHKIPSKEAAYWFDHVMKYGGDYMRSSGQQIPLYQFLLIDVIAFLLAVVIVFTLVVCLILRMCCRRLKKSKLKTA</sequence>
<dbReference type="Pfam" id="PF00201">
    <property type="entry name" value="UDPGT"/>
    <property type="match status" value="1"/>
</dbReference>
<dbReference type="InterPro" id="IPR050271">
    <property type="entry name" value="UDP-glycosyltransferase"/>
</dbReference>
<dbReference type="SUPFAM" id="SSF53756">
    <property type="entry name" value="UDP-Glycosyltransferase/glycogen phosphorylase"/>
    <property type="match status" value="1"/>
</dbReference>
<organism evidence="6 7">
    <name type="scientific">Biomphalaria glabrata</name>
    <name type="common">Bloodfluke planorb</name>
    <name type="synonym">Freshwater snail</name>
    <dbReference type="NCBI Taxonomy" id="6526"/>
    <lineage>
        <taxon>Eukaryota</taxon>
        <taxon>Metazoa</taxon>
        <taxon>Spiralia</taxon>
        <taxon>Lophotrochozoa</taxon>
        <taxon>Mollusca</taxon>
        <taxon>Gastropoda</taxon>
        <taxon>Heterobranchia</taxon>
        <taxon>Euthyneura</taxon>
        <taxon>Panpulmonata</taxon>
        <taxon>Hygrophila</taxon>
        <taxon>Lymnaeoidea</taxon>
        <taxon>Planorbidae</taxon>
        <taxon>Biomphalaria</taxon>
    </lineage>
</organism>
<dbReference type="Gene3D" id="3.40.50.2000">
    <property type="entry name" value="Glycogen Phosphorylase B"/>
    <property type="match status" value="1"/>
</dbReference>
<dbReference type="VEuPathDB" id="VectorBase:BGLB012939"/>
<keyword evidence="5" id="KW-0472">Membrane</keyword>
<evidence type="ECO:0000256" key="5">
    <source>
        <dbReference type="RuleBase" id="RU362059"/>
    </source>
</evidence>
<dbReference type="GO" id="GO:0016020">
    <property type="term" value="C:membrane"/>
    <property type="evidence" value="ECO:0007669"/>
    <property type="project" value="UniProtKB-SubCell"/>
</dbReference>
<accession>A0A2C9K4B6</accession>
<keyword evidence="5" id="KW-0812">Transmembrane</keyword>
<dbReference type="EnsemblMetazoa" id="BGLB012939-RD">
    <property type="protein sequence ID" value="BGLB012939-PD"/>
    <property type="gene ID" value="BGLB012939"/>
</dbReference>
<dbReference type="Proteomes" id="UP000076420">
    <property type="component" value="Unassembled WGS sequence"/>
</dbReference>
<comment type="catalytic activity">
    <reaction evidence="5">
        <text>glucuronate acceptor + UDP-alpha-D-glucuronate = acceptor beta-D-glucuronoside + UDP + H(+)</text>
        <dbReference type="Rhea" id="RHEA:21032"/>
        <dbReference type="ChEBI" id="CHEBI:15378"/>
        <dbReference type="ChEBI" id="CHEBI:58052"/>
        <dbReference type="ChEBI" id="CHEBI:58223"/>
        <dbReference type="ChEBI" id="CHEBI:132367"/>
        <dbReference type="ChEBI" id="CHEBI:132368"/>
        <dbReference type="EC" id="2.4.1.17"/>
    </reaction>
</comment>
<reference evidence="6" key="1">
    <citation type="submission" date="2020-05" db="UniProtKB">
        <authorList>
            <consortium name="EnsemblMetazoa"/>
        </authorList>
    </citation>
    <scope>IDENTIFICATION</scope>
    <source>
        <strain evidence="6">BB02</strain>
    </source>
</reference>
<gene>
    <name evidence="6" type="primary">106050670</name>
</gene>
<dbReference type="CDD" id="cd03784">
    <property type="entry name" value="GT1_Gtf-like"/>
    <property type="match status" value="1"/>
</dbReference>
<dbReference type="PROSITE" id="PS00375">
    <property type="entry name" value="UDPGT"/>
    <property type="match status" value="1"/>
</dbReference>